<dbReference type="GO" id="GO:0032259">
    <property type="term" value="P:methylation"/>
    <property type="evidence" value="ECO:0007669"/>
    <property type="project" value="UniProtKB-KW"/>
</dbReference>
<sequence length="210" mass="24094">MDSQKKDHWDHVYQTKRADQVSWTQQKPQSLIDFIADFKLPISAKIIDIGGGDSGLTDFMLEAGFTDITVLDISQRALDKAKNRLGDKAEKIKWIVSDITEFSPTESYDLWYDRATFHFLTHDDQINKYKTICKNAVKGFMLMGTFSQNGPSQCSGLDIKQYSDTTLPQLFGSDFQRIKCISENHLTPFNTTQEFIFCSFKKLKQTTTNF</sequence>
<evidence type="ECO:0000313" key="3">
    <source>
        <dbReference type="Proteomes" id="UP000304900"/>
    </source>
</evidence>
<dbReference type="OrthoDB" id="9788660at2"/>
<keyword evidence="2" id="KW-0489">Methyltransferase</keyword>
<gene>
    <name evidence="2" type="ORF">FDK13_28945</name>
</gene>
<proteinExistence type="predicted"/>
<evidence type="ECO:0000313" key="2">
    <source>
        <dbReference type="EMBL" id="TKT87687.1"/>
    </source>
</evidence>
<dbReference type="EMBL" id="SZVO01000018">
    <property type="protein sequence ID" value="TKT87687.1"/>
    <property type="molecule type" value="Genomic_DNA"/>
</dbReference>
<keyword evidence="2" id="KW-0808">Transferase</keyword>
<feature type="domain" description="Methyltransferase" evidence="1">
    <location>
        <begin position="46"/>
        <end position="127"/>
    </location>
</feature>
<name>A0A4U6CVI6_9BACT</name>
<organism evidence="2 3">
    <name type="scientific">Dyadobacter frigoris</name>
    <dbReference type="NCBI Taxonomy" id="2576211"/>
    <lineage>
        <taxon>Bacteria</taxon>
        <taxon>Pseudomonadati</taxon>
        <taxon>Bacteroidota</taxon>
        <taxon>Cytophagia</taxon>
        <taxon>Cytophagales</taxon>
        <taxon>Spirosomataceae</taxon>
        <taxon>Dyadobacter</taxon>
    </lineage>
</organism>
<keyword evidence="3" id="KW-1185">Reference proteome</keyword>
<dbReference type="Proteomes" id="UP000304900">
    <property type="component" value="Unassembled WGS sequence"/>
</dbReference>
<comment type="caution">
    <text evidence="2">The sequence shown here is derived from an EMBL/GenBank/DDBJ whole genome shotgun (WGS) entry which is preliminary data.</text>
</comment>
<dbReference type="Gene3D" id="3.40.50.150">
    <property type="entry name" value="Vaccinia Virus protein VP39"/>
    <property type="match status" value="1"/>
</dbReference>
<evidence type="ECO:0000259" key="1">
    <source>
        <dbReference type="Pfam" id="PF13649"/>
    </source>
</evidence>
<dbReference type="AlphaFoldDB" id="A0A4U6CVI6"/>
<reference evidence="2 3" key="1">
    <citation type="submission" date="2019-05" db="EMBL/GenBank/DDBJ databases">
        <title>Dyadobacter AR-3-8 sp. nov., isolated from arctic soil.</title>
        <authorList>
            <person name="Chaudhary D.K."/>
        </authorList>
    </citation>
    <scope>NUCLEOTIDE SEQUENCE [LARGE SCALE GENOMIC DNA]</scope>
    <source>
        <strain evidence="2 3">AR-3-8</strain>
    </source>
</reference>
<dbReference type="InterPro" id="IPR041698">
    <property type="entry name" value="Methyltransf_25"/>
</dbReference>
<dbReference type="Pfam" id="PF13649">
    <property type="entry name" value="Methyltransf_25"/>
    <property type="match status" value="1"/>
</dbReference>
<dbReference type="InterPro" id="IPR029063">
    <property type="entry name" value="SAM-dependent_MTases_sf"/>
</dbReference>
<dbReference type="CDD" id="cd02440">
    <property type="entry name" value="AdoMet_MTases"/>
    <property type="match status" value="1"/>
</dbReference>
<dbReference type="SUPFAM" id="SSF53335">
    <property type="entry name" value="S-adenosyl-L-methionine-dependent methyltransferases"/>
    <property type="match status" value="1"/>
</dbReference>
<dbReference type="PANTHER" id="PTHR12843">
    <property type="entry name" value="PROTEIN-LYSINE N-METHYLTRANSFERASE METTL10"/>
    <property type="match status" value="1"/>
</dbReference>
<dbReference type="GO" id="GO:0008168">
    <property type="term" value="F:methyltransferase activity"/>
    <property type="evidence" value="ECO:0007669"/>
    <property type="project" value="UniProtKB-KW"/>
</dbReference>
<accession>A0A4U6CVI6</accession>
<protein>
    <submittedName>
        <fullName evidence="2">Methyltransferase domain-containing protein</fullName>
    </submittedName>
</protein>
<dbReference type="PANTHER" id="PTHR12843:SF5">
    <property type="entry name" value="EEF1A LYSINE METHYLTRANSFERASE 2"/>
    <property type="match status" value="1"/>
</dbReference>